<dbReference type="STRING" id="1385515.GCA_000423325_00110"/>
<organism evidence="1 2">
    <name type="scientific">Lysobacter defluvii IMMIB APB-9 = DSM 18482</name>
    <dbReference type="NCBI Taxonomy" id="1385515"/>
    <lineage>
        <taxon>Bacteria</taxon>
        <taxon>Pseudomonadati</taxon>
        <taxon>Pseudomonadota</taxon>
        <taxon>Gammaproteobacteria</taxon>
        <taxon>Lysobacterales</taxon>
        <taxon>Lysobacteraceae</taxon>
        <taxon>Novilysobacter</taxon>
    </lineage>
</organism>
<dbReference type="AlphaFoldDB" id="A0A0A0MC38"/>
<evidence type="ECO:0000313" key="1">
    <source>
        <dbReference type="EMBL" id="KGO99646.1"/>
    </source>
</evidence>
<reference evidence="1 2" key="1">
    <citation type="submission" date="2013-08" db="EMBL/GenBank/DDBJ databases">
        <title>Genomic analysis of Lysobacter defluvii.</title>
        <authorList>
            <person name="Wang Q."/>
            <person name="Wang G."/>
        </authorList>
    </citation>
    <scope>NUCLEOTIDE SEQUENCE [LARGE SCALE GENOMIC DNA]</scope>
    <source>
        <strain evidence="1 2">IMMIB APB-9</strain>
    </source>
</reference>
<protein>
    <submittedName>
        <fullName evidence="1">Uncharacterized protein</fullName>
    </submittedName>
</protein>
<dbReference type="EMBL" id="AVBH01000008">
    <property type="protein sequence ID" value="KGO99646.1"/>
    <property type="molecule type" value="Genomic_DNA"/>
</dbReference>
<keyword evidence="2" id="KW-1185">Reference proteome</keyword>
<accession>A0A0A0MC38</accession>
<evidence type="ECO:0000313" key="2">
    <source>
        <dbReference type="Proteomes" id="UP000030003"/>
    </source>
</evidence>
<gene>
    <name evidence="1" type="ORF">N791_02685</name>
</gene>
<dbReference type="Proteomes" id="UP000030003">
    <property type="component" value="Unassembled WGS sequence"/>
</dbReference>
<sequence length="180" mass="19253">MLIPALLLAALTACGDEPGQDAAAAPAGAAVAPAGPSAGTASRYEAIELTDELLEAWARGLRKEAEIVRRPGRGAHYGVMVSEHGDEGPEVLEAAGIPAADYNAVARTVGPVFHILNSQGKLGRQFVSMDLERLDDEQRRRYTGDPFEDLSPRSAEVLRRHMDRLAPLWHEAVAITAQHG</sequence>
<name>A0A0A0MC38_9GAMM</name>
<proteinExistence type="predicted"/>
<comment type="caution">
    <text evidence="1">The sequence shown here is derived from an EMBL/GenBank/DDBJ whole genome shotgun (WGS) entry which is preliminary data.</text>
</comment>